<keyword evidence="1" id="KW-0812">Transmembrane</keyword>
<protein>
    <submittedName>
        <fullName evidence="2">Uncharacterized protein</fullName>
    </submittedName>
</protein>
<feature type="transmembrane region" description="Helical" evidence="1">
    <location>
        <begin position="12"/>
        <end position="34"/>
    </location>
</feature>
<keyword evidence="1" id="KW-1133">Transmembrane helix</keyword>
<keyword evidence="1" id="KW-0472">Membrane</keyword>
<reference evidence="2" key="1">
    <citation type="submission" date="2015-07" db="EMBL/GenBank/DDBJ databases">
        <title>MeaNS - Measles Nucleotide Surveillance Program.</title>
        <authorList>
            <person name="Tran T."/>
            <person name="Druce J."/>
        </authorList>
    </citation>
    <scope>NUCLEOTIDE SEQUENCE</scope>
    <source>
        <strain evidence="2">UCB-OBI-ISO-001</strain>
        <tissue evidence="2">Gonad</tissue>
    </source>
</reference>
<organism evidence="2">
    <name type="scientific">Octopus bimaculoides</name>
    <name type="common">California two-spotted octopus</name>
    <dbReference type="NCBI Taxonomy" id="37653"/>
    <lineage>
        <taxon>Eukaryota</taxon>
        <taxon>Metazoa</taxon>
        <taxon>Spiralia</taxon>
        <taxon>Lophotrochozoa</taxon>
        <taxon>Mollusca</taxon>
        <taxon>Cephalopoda</taxon>
        <taxon>Coleoidea</taxon>
        <taxon>Octopodiformes</taxon>
        <taxon>Octopoda</taxon>
        <taxon>Incirrata</taxon>
        <taxon>Octopodidae</taxon>
        <taxon>Octopus</taxon>
    </lineage>
</organism>
<sequence length="67" mass="7798">MFFLNSRNDALLLCLHDIITLECLLIMFSLDVMISRVSSRHKLHTCNGVAFFIIDQLVLCHYFPIQN</sequence>
<proteinExistence type="predicted"/>
<dbReference type="EMBL" id="KQ423780">
    <property type="protein sequence ID" value="KOF72203.1"/>
    <property type="molecule type" value="Genomic_DNA"/>
</dbReference>
<name>A0A0L8G5Q3_OCTBM</name>
<dbReference type="AlphaFoldDB" id="A0A0L8G5Q3"/>
<gene>
    <name evidence="2" type="ORF">OCBIM_22039862mg</name>
</gene>
<accession>A0A0L8G5Q3</accession>
<evidence type="ECO:0000313" key="2">
    <source>
        <dbReference type="EMBL" id="KOF72203.1"/>
    </source>
</evidence>
<evidence type="ECO:0000256" key="1">
    <source>
        <dbReference type="SAM" id="Phobius"/>
    </source>
</evidence>